<dbReference type="Gene3D" id="3.40.50.2300">
    <property type="match status" value="1"/>
</dbReference>
<keyword evidence="2" id="KW-0418">Kinase</keyword>
<reference evidence="7" key="1">
    <citation type="submission" date="2016-06" db="EMBL/GenBank/DDBJ databases">
        <title>Draft genome sequence of Desulfoplanes formicivorans strain Pf12B.</title>
        <authorList>
            <person name="Watanabe M."/>
            <person name="Kojima H."/>
            <person name="Fukui M."/>
        </authorList>
    </citation>
    <scope>NUCLEOTIDE SEQUENCE [LARGE SCALE GENOMIC DNA]</scope>
    <source>
        <strain evidence="7">Pf12B</strain>
    </source>
</reference>
<dbReference type="PROSITE" id="PS50110">
    <property type="entry name" value="RESPONSE_REGULATORY"/>
    <property type="match status" value="1"/>
</dbReference>
<feature type="domain" description="HD-GYP" evidence="5">
    <location>
        <begin position="286"/>
        <end position="478"/>
    </location>
</feature>
<dbReference type="Pfam" id="PF00072">
    <property type="entry name" value="Response_reg"/>
    <property type="match status" value="1"/>
</dbReference>
<dbReference type="Pfam" id="PF13185">
    <property type="entry name" value="GAF_2"/>
    <property type="match status" value="1"/>
</dbReference>
<dbReference type="SUPFAM" id="SSF55781">
    <property type="entry name" value="GAF domain-like"/>
    <property type="match status" value="1"/>
</dbReference>
<dbReference type="Gene3D" id="3.30.450.40">
    <property type="match status" value="1"/>
</dbReference>
<evidence type="ECO:0000259" key="4">
    <source>
        <dbReference type="PROSITE" id="PS50110"/>
    </source>
</evidence>
<keyword evidence="3" id="KW-0597">Phosphoprotein</keyword>
<name>A0A194AKF7_9BACT</name>
<dbReference type="STRING" id="1592317.DPF_2532"/>
<dbReference type="SUPFAM" id="SSF52172">
    <property type="entry name" value="CheY-like"/>
    <property type="match status" value="1"/>
</dbReference>
<evidence type="ECO:0000256" key="2">
    <source>
        <dbReference type="ARBA" id="ARBA00022777"/>
    </source>
</evidence>
<dbReference type="InterPro" id="IPR003607">
    <property type="entry name" value="HD/PDEase_dom"/>
</dbReference>
<evidence type="ECO:0000256" key="1">
    <source>
        <dbReference type="ARBA" id="ARBA00022679"/>
    </source>
</evidence>
<dbReference type="InterPro" id="IPR011006">
    <property type="entry name" value="CheY-like_superfamily"/>
</dbReference>
<dbReference type="Pfam" id="PF13487">
    <property type="entry name" value="HD_5"/>
    <property type="match status" value="1"/>
</dbReference>
<keyword evidence="1" id="KW-0808">Transferase</keyword>
<dbReference type="SMART" id="SM00065">
    <property type="entry name" value="GAF"/>
    <property type="match status" value="1"/>
</dbReference>
<dbReference type="InterPro" id="IPR029016">
    <property type="entry name" value="GAF-like_dom_sf"/>
</dbReference>
<feature type="modified residue" description="4-aspartylphosphate" evidence="3">
    <location>
        <position position="47"/>
    </location>
</feature>
<evidence type="ECO:0000259" key="5">
    <source>
        <dbReference type="PROSITE" id="PS51832"/>
    </source>
</evidence>
<dbReference type="InterPro" id="IPR037522">
    <property type="entry name" value="HD_GYP_dom"/>
</dbReference>
<dbReference type="SMART" id="SM00448">
    <property type="entry name" value="REC"/>
    <property type="match status" value="1"/>
</dbReference>
<dbReference type="GO" id="GO:0016301">
    <property type="term" value="F:kinase activity"/>
    <property type="evidence" value="ECO:0007669"/>
    <property type="project" value="UniProtKB-KW"/>
</dbReference>
<dbReference type="GO" id="GO:0000160">
    <property type="term" value="P:phosphorelay signal transduction system"/>
    <property type="evidence" value="ECO:0007669"/>
    <property type="project" value="InterPro"/>
</dbReference>
<dbReference type="SMART" id="SM00471">
    <property type="entry name" value="HDc"/>
    <property type="match status" value="1"/>
</dbReference>
<proteinExistence type="predicted"/>
<gene>
    <name evidence="6" type="ORF">DPF_2532</name>
</gene>
<dbReference type="EMBL" id="BDFE01000020">
    <property type="protein sequence ID" value="GAU09798.1"/>
    <property type="molecule type" value="Genomic_DNA"/>
</dbReference>
<dbReference type="PROSITE" id="PS51832">
    <property type="entry name" value="HD_GYP"/>
    <property type="match status" value="1"/>
</dbReference>
<keyword evidence="6" id="KW-0378">Hydrolase</keyword>
<dbReference type="PANTHER" id="PTHR45228:SF1">
    <property type="entry name" value="CYCLIC DI-GMP PHOSPHODIESTERASE TM_0186"/>
    <property type="match status" value="1"/>
</dbReference>
<dbReference type="AlphaFoldDB" id="A0A194AKF7"/>
<dbReference type="CDD" id="cd00077">
    <property type="entry name" value="HDc"/>
    <property type="match status" value="1"/>
</dbReference>
<dbReference type="InterPro" id="IPR003018">
    <property type="entry name" value="GAF"/>
</dbReference>
<dbReference type="CDD" id="cd00156">
    <property type="entry name" value="REC"/>
    <property type="match status" value="1"/>
</dbReference>
<evidence type="ECO:0000256" key="3">
    <source>
        <dbReference type="PROSITE-ProRule" id="PRU00169"/>
    </source>
</evidence>
<keyword evidence="7" id="KW-1185">Reference proteome</keyword>
<dbReference type="InterPro" id="IPR052020">
    <property type="entry name" value="Cyclic_di-GMP/3'3'-cGAMP_PDE"/>
</dbReference>
<evidence type="ECO:0000313" key="7">
    <source>
        <dbReference type="Proteomes" id="UP000095200"/>
    </source>
</evidence>
<dbReference type="Proteomes" id="UP000095200">
    <property type="component" value="Unassembled WGS sequence"/>
</dbReference>
<dbReference type="GO" id="GO:0016787">
    <property type="term" value="F:hydrolase activity"/>
    <property type="evidence" value="ECO:0007669"/>
    <property type="project" value="UniProtKB-KW"/>
</dbReference>
<sequence>MVDDEPGLRDICREALVDCGYNVVCVGSGQEALEYLAKAQVDLILSDYRMPNMSGLELLEKVKTMGLDPDFLIMTGFGTIETAVECIKTGAADYLPKPFNISHLLLKEEKVLRDRQDRLDRKKLSSLVRMLNLSNALNVQLDLSALVQEFLFHVQKNFGPDSILFHLPDSQSFNRVTVRGALLRTNRPLFVWLNQLCEAVQRKGESKIVDRSTVALETNQPPASLEDFPYSIMVVPMVQYSRKIGIIAVVRSKNKPGYTPSDLQLLTVFSSHIASSLQNARLYTKMKTLNREVISSYAQAVEAKDIYTRGHSERVATYARNLGQFLGLSSKELDTLYMAGILHDIGKIGIPDSILNKPGKLTFEEYNVMKSHPQVGRDILSRVTSFKEILPIVYHHHERVDGRGYPEGLNGSEIPFLARVISVVDSYEAMTSDRAYRNALPPEEVRCILKAGAGTQWQEDLVQQWFQLIDSNPLAKGR</sequence>
<comment type="caution">
    <text evidence="6">The sequence shown here is derived from an EMBL/GenBank/DDBJ whole genome shotgun (WGS) entry which is preliminary data.</text>
</comment>
<dbReference type="InterPro" id="IPR001789">
    <property type="entry name" value="Sig_transdc_resp-reg_receiver"/>
</dbReference>
<accession>A0A194AKF7</accession>
<evidence type="ECO:0000313" key="6">
    <source>
        <dbReference type="EMBL" id="GAU09798.1"/>
    </source>
</evidence>
<feature type="domain" description="Response regulatory" evidence="4">
    <location>
        <begin position="1"/>
        <end position="112"/>
    </location>
</feature>
<dbReference type="Gene3D" id="1.10.3210.10">
    <property type="entry name" value="Hypothetical protein af1432"/>
    <property type="match status" value="1"/>
</dbReference>
<organism evidence="6 7">
    <name type="scientific">Desulfoplanes formicivorans</name>
    <dbReference type="NCBI Taxonomy" id="1592317"/>
    <lineage>
        <taxon>Bacteria</taxon>
        <taxon>Pseudomonadati</taxon>
        <taxon>Thermodesulfobacteriota</taxon>
        <taxon>Desulfovibrionia</taxon>
        <taxon>Desulfovibrionales</taxon>
        <taxon>Desulfoplanaceae</taxon>
        <taxon>Desulfoplanes</taxon>
    </lineage>
</organism>
<dbReference type="SUPFAM" id="SSF109604">
    <property type="entry name" value="HD-domain/PDEase-like"/>
    <property type="match status" value="1"/>
</dbReference>
<dbReference type="PANTHER" id="PTHR45228">
    <property type="entry name" value="CYCLIC DI-GMP PHOSPHODIESTERASE TM_0186-RELATED"/>
    <property type="match status" value="1"/>
</dbReference>
<protein>
    <submittedName>
        <fullName evidence="6">Phosphohydrolase</fullName>
    </submittedName>
</protein>